<keyword evidence="2" id="KW-0378">Hydrolase</keyword>
<organism evidence="2 3">
    <name type="scientific">Microcella pacifica</name>
    <dbReference type="NCBI Taxonomy" id="2591847"/>
    <lineage>
        <taxon>Bacteria</taxon>
        <taxon>Bacillati</taxon>
        <taxon>Actinomycetota</taxon>
        <taxon>Actinomycetes</taxon>
        <taxon>Micrococcales</taxon>
        <taxon>Microbacteriaceae</taxon>
        <taxon>Microcella</taxon>
    </lineage>
</organism>
<reference evidence="2 3" key="1">
    <citation type="submission" date="2020-03" db="EMBL/GenBank/DDBJ databases">
        <title>Chryseoglobus sp. isolated from a deep-sea seamount.</title>
        <authorList>
            <person name="Zhang D.-C."/>
        </authorList>
    </citation>
    <scope>NUCLEOTIDE SEQUENCE [LARGE SCALE GENOMIC DNA]</scope>
    <source>
        <strain evidence="2 3">KN1116</strain>
    </source>
</reference>
<protein>
    <submittedName>
        <fullName evidence="2">Alpha/beta hydrolase</fullName>
    </submittedName>
</protein>
<feature type="region of interest" description="Disordered" evidence="1">
    <location>
        <begin position="1"/>
        <end position="23"/>
    </location>
</feature>
<keyword evidence="3" id="KW-1185">Reference proteome</keyword>
<accession>A0A9E5JMQ8</accession>
<gene>
    <name evidence="2" type="ORF">FK219_003785</name>
</gene>
<dbReference type="AlphaFoldDB" id="A0A9E5JMQ8"/>
<dbReference type="GO" id="GO:0016787">
    <property type="term" value="F:hydrolase activity"/>
    <property type="evidence" value="ECO:0007669"/>
    <property type="project" value="UniProtKB-KW"/>
</dbReference>
<dbReference type="EMBL" id="VIKT02000004">
    <property type="protein sequence ID" value="NHF62370.1"/>
    <property type="molecule type" value="Genomic_DNA"/>
</dbReference>
<dbReference type="SUPFAM" id="SSF53474">
    <property type="entry name" value="alpha/beta-Hydrolases"/>
    <property type="match status" value="1"/>
</dbReference>
<dbReference type="PANTHER" id="PTHR37946:SF1">
    <property type="entry name" value="SLL1969 PROTEIN"/>
    <property type="match status" value="1"/>
</dbReference>
<evidence type="ECO:0000313" key="2">
    <source>
        <dbReference type="EMBL" id="NHF62370.1"/>
    </source>
</evidence>
<sequence length="255" mass="27913">MNDPHDRTDGPSANPGPARRPGVVRSAAGLAADLAYIARSRLGPVRYGMLPPPPNDPLDEDGSGPARPPVLLIPGVFESWHYLRAIGERLAARGYPVHRVAELGLNHRPIDRAARLLADYVVDRDLREVVLVTHSKGGLIGKAMLLADADAAATPPKRRLTRLITVNTPFRGTPVARWGLGPWREFRPEAAIIRTLDARTEVNDRITSLVSAVDQYVPRAIAHLDGAENVVLDRVGHFRVLALPDVIDEIERRLP</sequence>
<dbReference type="Proteomes" id="UP000818266">
    <property type="component" value="Unassembled WGS sequence"/>
</dbReference>
<name>A0A9E5JMQ8_9MICO</name>
<comment type="caution">
    <text evidence="2">The sequence shown here is derived from an EMBL/GenBank/DDBJ whole genome shotgun (WGS) entry which is preliminary data.</text>
</comment>
<evidence type="ECO:0000313" key="3">
    <source>
        <dbReference type="Proteomes" id="UP000818266"/>
    </source>
</evidence>
<dbReference type="RefSeq" id="WP_152583098.1">
    <property type="nucleotide sequence ID" value="NZ_VIKT02000004.1"/>
</dbReference>
<proteinExistence type="predicted"/>
<evidence type="ECO:0000256" key="1">
    <source>
        <dbReference type="SAM" id="MobiDB-lite"/>
    </source>
</evidence>
<dbReference type="PANTHER" id="PTHR37946">
    <property type="entry name" value="SLL1969 PROTEIN"/>
    <property type="match status" value="1"/>
</dbReference>
<dbReference type="InterPro" id="IPR029058">
    <property type="entry name" value="AB_hydrolase_fold"/>
</dbReference>
<dbReference type="Gene3D" id="3.40.50.1820">
    <property type="entry name" value="alpha/beta hydrolase"/>
    <property type="match status" value="1"/>
</dbReference>
<dbReference type="OrthoDB" id="9770427at2"/>